<evidence type="ECO:0000313" key="1">
    <source>
        <dbReference type="EMBL" id="GAL62766.1"/>
    </source>
</evidence>
<sequence>MPFNPPEYSRVVPIKYKKLFLSTMIFTPLSIKTLSSS</sequence>
<dbReference type="Proteomes" id="UP000029644">
    <property type="component" value="Unassembled WGS sequence"/>
</dbReference>
<reference evidence="1 2" key="1">
    <citation type="journal article" date="2014" name="Genome Announc.">
        <title>Draft Genome Sequences of Marine Flavobacterium Algibacter lectus Strains SS8 and NR4.</title>
        <authorList>
            <person name="Takatani N."/>
            <person name="Nakanishi M."/>
            <person name="Meirelles P."/>
            <person name="Mino S."/>
            <person name="Suda W."/>
            <person name="Oshima K."/>
            <person name="Hattori M."/>
            <person name="Ohkuma M."/>
            <person name="Hosokawa M."/>
            <person name="Miyashita K."/>
            <person name="Thompson F.L."/>
            <person name="Niwa A."/>
            <person name="Sawabe T."/>
            <person name="Sawabe T."/>
        </authorList>
    </citation>
    <scope>NUCLEOTIDE SEQUENCE [LARGE SCALE GENOMIC DNA]</scope>
    <source>
        <strain evidence="1 2">JCM 19300</strain>
    </source>
</reference>
<proteinExistence type="predicted"/>
<dbReference type="AlphaFoldDB" id="A0A090VDC1"/>
<comment type="caution">
    <text evidence="1">The sequence shown here is derived from an EMBL/GenBank/DDBJ whole genome shotgun (WGS) entry which is preliminary data.</text>
</comment>
<gene>
    <name evidence="1" type="ORF">JCM19300_3334</name>
</gene>
<name>A0A090VDC1_9FLAO</name>
<accession>A0A090VDC1</accession>
<protein>
    <submittedName>
        <fullName evidence="1">Uncharacterized protein</fullName>
    </submittedName>
</protein>
<organism evidence="1 2">
    <name type="scientific">Algibacter lectus</name>
    <dbReference type="NCBI Taxonomy" id="221126"/>
    <lineage>
        <taxon>Bacteria</taxon>
        <taxon>Pseudomonadati</taxon>
        <taxon>Bacteroidota</taxon>
        <taxon>Flavobacteriia</taxon>
        <taxon>Flavobacteriales</taxon>
        <taxon>Flavobacteriaceae</taxon>
        <taxon>Algibacter</taxon>
    </lineage>
</organism>
<evidence type="ECO:0000313" key="2">
    <source>
        <dbReference type="Proteomes" id="UP000029644"/>
    </source>
</evidence>
<dbReference type="EMBL" id="BBNQ01000008">
    <property type="protein sequence ID" value="GAL62766.1"/>
    <property type="molecule type" value="Genomic_DNA"/>
</dbReference>